<dbReference type="InterPro" id="IPR051533">
    <property type="entry name" value="WaaL-like"/>
</dbReference>
<feature type="domain" description="O-antigen ligase-related" evidence="6">
    <location>
        <begin position="229"/>
        <end position="390"/>
    </location>
</feature>
<evidence type="ECO:0000256" key="2">
    <source>
        <dbReference type="ARBA" id="ARBA00022692"/>
    </source>
</evidence>
<gene>
    <name evidence="7" type="ORF">LEP1GSC050_1479</name>
</gene>
<evidence type="ECO:0000259" key="6">
    <source>
        <dbReference type="Pfam" id="PF04932"/>
    </source>
</evidence>
<feature type="transmembrane region" description="Helical" evidence="5">
    <location>
        <begin position="244"/>
        <end position="262"/>
    </location>
</feature>
<evidence type="ECO:0000256" key="4">
    <source>
        <dbReference type="ARBA" id="ARBA00023136"/>
    </source>
</evidence>
<dbReference type="AlphaFoldDB" id="T0F813"/>
<comment type="caution">
    <text evidence="7">The sequence shown here is derived from an EMBL/GenBank/DDBJ whole genome shotgun (WGS) entry which is preliminary data.</text>
</comment>
<dbReference type="PANTHER" id="PTHR37422:SF13">
    <property type="entry name" value="LIPOPOLYSACCHARIDE BIOSYNTHESIS PROTEIN PA4999-RELATED"/>
    <property type="match status" value="1"/>
</dbReference>
<feature type="transmembrane region" description="Helical" evidence="5">
    <location>
        <begin position="411"/>
        <end position="432"/>
    </location>
</feature>
<organism evidence="7 8">
    <name type="scientific">Leptospira broomii serovar Hurstbridge str. 5399</name>
    <dbReference type="NCBI Taxonomy" id="1049789"/>
    <lineage>
        <taxon>Bacteria</taxon>
        <taxon>Pseudomonadati</taxon>
        <taxon>Spirochaetota</taxon>
        <taxon>Spirochaetia</taxon>
        <taxon>Leptospirales</taxon>
        <taxon>Leptospiraceae</taxon>
        <taxon>Leptospira</taxon>
    </lineage>
</organism>
<keyword evidence="3 5" id="KW-1133">Transmembrane helix</keyword>
<dbReference type="InterPro" id="IPR007016">
    <property type="entry name" value="O-antigen_ligase-rel_domated"/>
</dbReference>
<feature type="transmembrane region" description="Helical" evidence="5">
    <location>
        <begin position="274"/>
        <end position="295"/>
    </location>
</feature>
<keyword evidence="2 5" id="KW-0812">Transmembrane</keyword>
<dbReference type="OrthoDB" id="345652at2"/>
<evidence type="ECO:0000256" key="1">
    <source>
        <dbReference type="ARBA" id="ARBA00004141"/>
    </source>
</evidence>
<evidence type="ECO:0000313" key="7">
    <source>
        <dbReference type="EMBL" id="EQA43622.1"/>
    </source>
</evidence>
<evidence type="ECO:0000256" key="3">
    <source>
        <dbReference type="ARBA" id="ARBA00022989"/>
    </source>
</evidence>
<keyword evidence="4 5" id="KW-0472">Membrane</keyword>
<dbReference type="GO" id="GO:0016874">
    <property type="term" value="F:ligase activity"/>
    <property type="evidence" value="ECO:0007669"/>
    <property type="project" value="UniProtKB-KW"/>
</dbReference>
<evidence type="ECO:0000313" key="8">
    <source>
        <dbReference type="Proteomes" id="UP000015454"/>
    </source>
</evidence>
<dbReference type="GO" id="GO:0016020">
    <property type="term" value="C:membrane"/>
    <property type="evidence" value="ECO:0007669"/>
    <property type="project" value="UniProtKB-SubCell"/>
</dbReference>
<dbReference type="PANTHER" id="PTHR37422">
    <property type="entry name" value="TEICHURONIC ACID BIOSYNTHESIS PROTEIN TUAE"/>
    <property type="match status" value="1"/>
</dbReference>
<protein>
    <submittedName>
        <fullName evidence="7">O-antigen ligase</fullName>
    </submittedName>
</protein>
<keyword evidence="7" id="KW-0436">Ligase</keyword>
<evidence type="ECO:0000256" key="5">
    <source>
        <dbReference type="SAM" id="Phobius"/>
    </source>
</evidence>
<dbReference type="Pfam" id="PF04932">
    <property type="entry name" value="Wzy_C"/>
    <property type="match status" value="1"/>
</dbReference>
<dbReference type="Proteomes" id="UP000015454">
    <property type="component" value="Unassembled WGS sequence"/>
</dbReference>
<reference evidence="7" key="1">
    <citation type="submission" date="2013-05" db="EMBL/GenBank/DDBJ databases">
        <authorList>
            <person name="Harkins D.M."/>
            <person name="Durkin A.S."/>
            <person name="Brinkac L.M."/>
            <person name="Haft D.H."/>
            <person name="Selengut J.D."/>
            <person name="Sanka R."/>
            <person name="DePew J."/>
            <person name="Purushe J."/>
            <person name="Hartskeerl R.A."/>
            <person name="Ahmed A."/>
            <person name="van der Linden H."/>
            <person name="Goris M.G.A."/>
            <person name="Vinetz J.M."/>
            <person name="Sutton G.G."/>
            <person name="Nierman W.C."/>
            <person name="Fouts D.E."/>
        </authorList>
    </citation>
    <scope>NUCLEOTIDE SEQUENCE [LARGE SCALE GENOMIC DNA]</scope>
    <source>
        <strain evidence="7">5399</strain>
    </source>
</reference>
<feature type="transmembrane region" description="Helical" evidence="5">
    <location>
        <begin position="376"/>
        <end position="399"/>
    </location>
</feature>
<dbReference type="STRING" id="1049789.LEP1GSC050_1479"/>
<feature type="transmembrane region" description="Helical" evidence="5">
    <location>
        <begin position="460"/>
        <end position="478"/>
    </location>
</feature>
<dbReference type="RefSeq" id="WP_010569901.1">
    <property type="nucleotide sequence ID" value="NZ_AHMO02000011.1"/>
</dbReference>
<proteinExistence type="predicted"/>
<accession>T0F813</accession>
<feature type="transmembrane region" description="Helical" evidence="5">
    <location>
        <begin position="194"/>
        <end position="212"/>
    </location>
</feature>
<keyword evidence="8" id="KW-1185">Reference proteome</keyword>
<name>T0F813_9LEPT</name>
<feature type="transmembrane region" description="Helical" evidence="5">
    <location>
        <begin position="67"/>
        <end position="88"/>
    </location>
</feature>
<feature type="transmembrane region" description="Helical" evidence="5">
    <location>
        <begin position="25"/>
        <end position="55"/>
    </location>
</feature>
<feature type="transmembrane region" description="Helical" evidence="5">
    <location>
        <begin position="132"/>
        <end position="151"/>
    </location>
</feature>
<sequence>MQVPISQNRHLGFQHLFSVAERASFYSFLLFLLAFPLSVSISQVFAGLSIFSFLLSGPHSRQKVRPFLLPWCFVLIAYFLVFLSSLVHVGEYSHFWRSFTRESEAGDFWLSFLFPIGAVHASNKANAKLLSGFLWSSLALLLVSGLVSIFSEYRLGKFISNGFQNAPGDRRQHPAGLLFGIQTYLPIGLMNTHLTYGGLLSLFLPGIFAKFWESLRNRSLSRFLLFSGVLLVSSWVFLLNQSKSAWLGVVFVCVFILLRSILETKYRLTGKLLLKGLLAGILLIAILGTGAKFLYEQNWLLQRTISQALQVQTPENQRYWIYKNSLPLLQLTPFLGVGGGKFKTSHRKISEKTISEQEQLWYELEITPNAHAHNDLLQFAIIGGWASAAFLVLFFFFLFRRIGIFNSDEKAPSLIGVGSLWVAGFFQCYLLDDEVVLPFYALAGILFGQQKGTSLASVKFTGIMLAIPFLLNLVFWIFRLQTPTELAYSRQVKSVDPVYAKQLEDRILPFRTAVNERANRLEKIITVPSTSGNTSAQIEGCLTHRFPNPPALRKEPYQIGIYIRPNAFNPPKEMKITIIGRESFDEDQLYWSHSQSDLATETIKLTSGWNTFIWKETSKLEPSPRFPEGVFFRDFKINWLGYDLSKPMDLPALDFGDLCDFKQ</sequence>
<comment type="subcellular location">
    <subcellularLocation>
        <location evidence="1">Membrane</location>
        <topology evidence="1">Multi-pass membrane protein</topology>
    </subcellularLocation>
</comment>
<feature type="transmembrane region" description="Helical" evidence="5">
    <location>
        <begin position="219"/>
        <end position="238"/>
    </location>
</feature>
<dbReference type="EMBL" id="AHMO02000011">
    <property type="protein sequence ID" value="EQA43622.1"/>
    <property type="molecule type" value="Genomic_DNA"/>
</dbReference>